<dbReference type="EMBL" id="UZAG01006103">
    <property type="protein sequence ID" value="VDO18267.1"/>
    <property type="molecule type" value="Genomic_DNA"/>
</dbReference>
<dbReference type="Proteomes" id="UP000280834">
    <property type="component" value="Unassembled WGS sequence"/>
</dbReference>
<protein>
    <submittedName>
        <fullName evidence="3">MatK_N domain-containing protein</fullName>
    </submittedName>
</protein>
<evidence type="ECO:0000313" key="2">
    <source>
        <dbReference type="Proteomes" id="UP000280834"/>
    </source>
</evidence>
<organism evidence="3">
    <name type="scientific">Brugia timori</name>
    <dbReference type="NCBI Taxonomy" id="42155"/>
    <lineage>
        <taxon>Eukaryota</taxon>
        <taxon>Metazoa</taxon>
        <taxon>Ecdysozoa</taxon>
        <taxon>Nematoda</taxon>
        <taxon>Chromadorea</taxon>
        <taxon>Rhabditida</taxon>
        <taxon>Spirurina</taxon>
        <taxon>Spiruromorpha</taxon>
        <taxon>Filarioidea</taxon>
        <taxon>Onchocercidae</taxon>
        <taxon>Brugia</taxon>
    </lineage>
</organism>
<proteinExistence type="predicted"/>
<reference evidence="3" key="1">
    <citation type="submission" date="2017-02" db="UniProtKB">
        <authorList>
            <consortium name="WormBaseParasite"/>
        </authorList>
    </citation>
    <scope>IDENTIFICATION</scope>
</reference>
<dbReference type="AlphaFoldDB" id="A0A0R3QIW7"/>
<evidence type="ECO:0000313" key="3">
    <source>
        <dbReference type="WBParaSite" id="BTMF_0000636301-mRNA-1"/>
    </source>
</evidence>
<dbReference type="WBParaSite" id="BTMF_0000636301-mRNA-1">
    <property type="protein sequence ID" value="BTMF_0000636301-mRNA-1"/>
    <property type="gene ID" value="BTMF_0000636301"/>
</dbReference>
<name>A0A0R3QIW7_9BILA</name>
<reference evidence="1 2" key="2">
    <citation type="submission" date="2018-11" db="EMBL/GenBank/DDBJ databases">
        <authorList>
            <consortium name="Pathogen Informatics"/>
        </authorList>
    </citation>
    <scope>NUCLEOTIDE SEQUENCE [LARGE SCALE GENOMIC DNA]</scope>
</reference>
<sequence length="143" mass="16523">DSDYDLVNIGFYPRRQYFPSSKQIPKYSVQPSRLQSHASSDFLIAAYSSCYPSALKLCNLRRAYLARKEKSSSAVNLNIINPASTWFSVYQSPNCVLIPLKEIETYIHCLERYIHRMKKLKSSSLAEKSRNTYFLVYISQDSC</sequence>
<keyword evidence="2" id="KW-1185">Reference proteome</keyword>
<dbReference type="STRING" id="42155.A0A0R3QIW7"/>
<evidence type="ECO:0000313" key="1">
    <source>
        <dbReference type="EMBL" id="VDO18267.1"/>
    </source>
</evidence>
<gene>
    <name evidence="1" type="ORF">BTMF_LOCUS5599</name>
</gene>
<accession>A0A0R3QIW7</accession>